<organism evidence="2 3">
    <name type="scientific">Chaetomium fimeti</name>
    <dbReference type="NCBI Taxonomy" id="1854472"/>
    <lineage>
        <taxon>Eukaryota</taxon>
        <taxon>Fungi</taxon>
        <taxon>Dikarya</taxon>
        <taxon>Ascomycota</taxon>
        <taxon>Pezizomycotina</taxon>
        <taxon>Sordariomycetes</taxon>
        <taxon>Sordariomycetidae</taxon>
        <taxon>Sordariales</taxon>
        <taxon>Chaetomiaceae</taxon>
        <taxon>Chaetomium</taxon>
    </lineage>
</organism>
<dbReference type="Gene3D" id="3.40.50.1820">
    <property type="entry name" value="alpha/beta hydrolase"/>
    <property type="match status" value="1"/>
</dbReference>
<keyword evidence="3" id="KW-1185">Reference proteome</keyword>
<feature type="region of interest" description="Disordered" evidence="1">
    <location>
        <begin position="476"/>
        <end position="495"/>
    </location>
</feature>
<feature type="compositionally biased region" description="Low complexity" evidence="1">
    <location>
        <begin position="382"/>
        <end position="408"/>
    </location>
</feature>
<gene>
    <name evidence="2" type="ORF">B0H64DRAFT_474147</name>
</gene>
<feature type="compositionally biased region" description="Basic and acidic residues" evidence="1">
    <location>
        <begin position="320"/>
        <end position="329"/>
    </location>
</feature>
<feature type="compositionally biased region" description="Low complexity" evidence="1">
    <location>
        <begin position="297"/>
        <end position="312"/>
    </location>
</feature>
<dbReference type="AlphaFoldDB" id="A0AAE0HEL8"/>
<evidence type="ECO:0000256" key="1">
    <source>
        <dbReference type="SAM" id="MobiDB-lite"/>
    </source>
</evidence>
<dbReference type="SUPFAM" id="SSF53474">
    <property type="entry name" value="alpha/beta-Hydrolases"/>
    <property type="match status" value="1"/>
</dbReference>
<dbReference type="Proteomes" id="UP001278766">
    <property type="component" value="Unassembled WGS sequence"/>
</dbReference>
<dbReference type="GeneID" id="87844983"/>
<evidence type="ECO:0000313" key="3">
    <source>
        <dbReference type="Proteomes" id="UP001278766"/>
    </source>
</evidence>
<name>A0AAE0HEL8_9PEZI</name>
<reference evidence="2" key="1">
    <citation type="journal article" date="2023" name="Mol. Phylogenet. Evol.">
        <title>Genome-scale phylogeny and comparative genomics of the fungal order Sordariales.</title>
        <authorList>
            <person name="Hensen N."/>
            <person name="Bonometti L."/>
            <person name="Westerberg I."/>
            <person name="Brannstrom I.O."/>
            <person name="Guillou S."/>
            <person name="Cros-Aarteil S."/>
            <person name="Calhoun S."/>
            <person name="Haridas S."/>
            <person name="Kuo A."/>
            <person name="Mondo S."/>
            <person name="Pangilinan J."/>
            <person name="Riley R."/>
            <person name="LaButti K."/>
            <person name="Andreopoulos B."/>
            <person name="Lipzen A."/>
            <person name="Chen C."/>
            <person name="Yan M."/>
            <person name="Daum C."/>
            <person name="Ng V."/>
            <person name="Clum A."/>
            <person name="Steindorff A."/>
            <person name="Ohm R.A."/>
            <person name="Martin F."/>
            <person name="Silar P."/>
            <person name="Natvig D.O."/>
            <person name="Lalanne C."/>
            <person name="Gautier V."/>
            <person name="Ament-Velasquez S.L."/>
            <person name="Kruys A."/>
            <person name="Hutchinson M.I."/>
            <person name="Powell A.J."/>
            <person name="Barry K."/>
            <person name="Miller A.N."/>
            <person name="Grigoriev I.V."/>
            <person name="Debuchy R."/>
            <person name="Gladieux P."/>
            <person name="Hiltunen Thoren M."/>
            <person name="Johannesson H."/>
        </authorList>
    </citation>
    <scope>NUCLEOTIDE SEQUENCE</scope>
    <source>
        <strain evidence="2">CBS 168.71</strain>
    </source>
</reference>
<dbReference type="EMBL" id="JAUEPN010000004">
    <property type="protein sequence ID" value="KAK3295132.1"/>
    <property type="molecule type" value="Genomic_DNA"/>
</dbReference>
<dbReference type="RefSeq" id="XP_062658646.1">
    <property type="nucleotide sequence ID" value="XM_062808035.1"/>
</dbReference>
<sequence length="525" mass="57713">MSRWFRLTRVRCLVRPRQFQSRFLSSQSPIEHVRIPCASAGEITVSLHNINDHDTTTPLIILIPPVSQPRPDSVAPVPACFHDYPTAVINYRWQDYDEDKPRATPLHWPVPLHDITFGYSWIMNNLGSGTNPSTKPRPAYIYGSYLGASLAAGLALTETHVPTRYQPMTIRGLIAHNGIYNWTMFLPDHPIHTPKLRNNRGALLPIATINDEPIEEGGIFTDLKHHAPALFGTPSNLFDPFASACLFFHSPDLHVPDDFTTPLSAPHPLGGAFNAAVNTLTNRSPTPSRSPTPPPSSSSSSSTTTTPSNTAQSPPPEQTEPPKKEKEKEEEKEESAATILALATHRAKQRKPPRKGYSWFPPINGTLRLPFTLLVYSAPTTPTHTHTYHPHTQNSSSNGNSSNGNGNNFAVQANQLAGLMMRSLDMHEFGRRRGVWGPAPWEREFEGENGEGEGVDRGGERWKAIERRVQSFEAAGVGAGVDGEEEEGGLGLDGQGEAVVGEWLRERIDEDLGEQGGKRNGVEGL</sequence>
<evidence type="ECO:0000313" key="2">
    <source>
        <dbReference type="EMBL" id="KAK3295132.1"/>
    </source>
</evidence>
<feature type="region of interest" description="Disordered" evidence="1">
    <location>
        <begin position="382"/>
        <end position="409"/>
    </location>
</feature>
<evidence type="ECO:0008006" key="4">
    <source>
        <dbReference type="Google" id="ProtNLM"/>
    </source>
</evidence>
<reference evidence="2" key="2">
    <citation type="submission" date="2023-06" db="EMBL/GenBank/DDBJ databases">
        <authorList>
            <consortium name="Lawrence Berkeley National Laboratory"/>
            <person name="Haridas S."/>
            <person name="Hensen N."/>
            <person name="Bonometti L."/>
            <person name="Westerberg I."/>
            <person name="Brannstrom I.O."/>
            <person name="Guillou S."/>
            <person name="Cros-Aarteil S."/>
            <person name="Calhoun S."/>
            <person name="Kuo A."/>
            <person name="Mondo S."/>
            <person name="Pangilinan J."/>
            <person name="Riley R."/>
            <person name="Labutti K."/>
            <person name="Andreopoulos B."/>
            <person name="Lipzen A."/>
            <person name="Chen C."/>
            <person name="Yanf M."/>
            <person name="Daum C."/>
            <person name="Ng V."/>
            <person name="Clum A."/>
            <person name="Steindorff A."/>
            <person name="Ohm R."/>
            <person name="Martin F."/>
            <person name="Silar P."/>
            <person name="Natvig D."/>
            <person name="Lalanne C."/>
            <person name="Gautier V."/>
            <person name="Ament-Velasquez S.L."/>
            <person name="Kruys A."/>
            <person name="Hutchinson M.I."/>
            <person name="Powell A.J."/>
            <person name="Barry K."/>
            <person name="Miller A.N."/>
            <person name="Grigoriev I.V."/>
            <person name="Debuchy R."/>
            <person name="Gladieux P."/>
            <person name="Thoren M.H."/>
            <person name="Johannesson H."/>
        </authorList>
    </citation>
    <scope>NUCLEOTIDE SEQUENCE</scope>
    <source>
        <strain evidence="2">CBS 168.71</strain>
    </source>
</reference>
<dbReference type="InterPro" id="IPR029058">
    <property type="entry name" value="AB_hydrolase_fold"/>
</dbReference>
<accession>A0AAE0HEL8</accession>
<protein>
    <recommendedName>
        <fullName evidence="4">Alpha/beta-hydrolase</fullName>
    </recommendedName>
</protein>
<proteinExistence type="predicted"/>
<comment type="caution">
    <text evidence="2">The sequence shown here is derived from an EMBL/GenBank/DDBJ whole genome shotgun (WGS) entry which is preliminary data.</text>
</comment>
<feature type="region of interest" description="Disordered" evidence="1">
    <location>
        <begin position="279"/>
        <end position="337"/>
    </location>
</feature>